<reference evidence="13 14" key="1">
    <citation type="submission" date="2018-02" db="EMBL/GenBank/DDBJ databases">
        <title>Draft genome sequences of Elsinoe sp., causing black scab on jojoba.</title>
        <authorList>
            <person name="Stodart B."/>
            <person name="Jeffress S."/>
            <person name="Ash G."/>
            <person name="Arun Chinnappa K."/>
        </authorList>
    </citation>
    <scope>NUCLEOTIDE SEQUENCE [LARGE SCALE GENOMIC DNA]</scope>
    <source>
        <strain evidence="13 14">Hillstone_2</strain>
    </source>
</reference>
<dbReference type="CDD" id="cd10951">
    <property type="entry name" value="CE4_ClCDA_like"/>
    <property type="match status" value="1"/>
</dbReference>
<feature type="chain" id="PRO_5020507034" evidence="10">
    <location>
        <begin position="17"/>
        <end position="391"/>
    </location>
</feature>
<dbReference type="InterPro" id="IPR036861">
    <property type="entry name" value="Endochitinase-like_sf"/>
</dbReference>
<evidence type="ECO:0000256" key="6">
    <source>
        <dbReference type="ARBA" id="ARBA00023277"/>
    </source>
</evidence>
<keyword evidence="2 8" id="KW-0147">Chitin-binding</keyword>
<keyword evidence="5" id="KW-0378">Hydrolase</keyword>
<protein>
    <submittedName>
        <fullName evidence="13">Polysaccharide deacetylase-like protein 2</fullName>
    </submittedName>
</protein>
<evidence type="ECO:0000256" key="3">
    <source>
        <dbReference type="ARBA" id="ARBA00022723"/>
    </source>
</evidence>
<feature type="region of interest" description="Disordered" evidence="9">
    <location>
        <begin position="301"/>
        <end position="346"/>
    </location>
</feature>
<dbReference type="InterPro" id="IPR011330">
    <property type="entry name" value="Glyco_hydro/deAcase_b/a-brl"/>
</dbReference>
<gene>
    <name evidence="13" type="ORF">C1H76_4427</name>
</gene>
<evidence type="ECO:0000256" key="5">
    <source>
        <dbReference type="ARBA" id="ARBA00022801"/>
    </source>
</evidence>
<feature type="disulfide bond" evidence="8">
    <location>
        <begin position="365"/>
        <end position="379"/>
    </location>
</feature>
<evidence type="ECO:0000259" key="12">
    <source>
        <dbReference type="PROSITE" id="PS51677"/>
    </source>
</evidence>
<dbReference type="SUPFAM" id="SSF57016">
    <property type="entry name" value="Plant lectins/antimicrobial peptides"/>
    <property type="match status" value="1"/>
</dbReference>
<accession>A0A4U7B2Q9</accession>
<dbReference type="CDD" id="cd11618">
    <property type="entry name" value="ChtBD1_1"/>
    <property type="match status" value="1"/>
</dbReference>
<dbReference type="Pfam" id="PF00187">
    <property type="entry name" value="Chitin_bind_1"/>
    <property type="match status" value="1"/>
</dbReference>
<dbReference type="SUPFAM" id="SSF88713">
    <property type="entry name" value="Glycoside hydrolase/deacetylase"/>
    <property type="match status" value="1"/>
</dbReference>
<dbReference type="InterPro" id="IPR002509">
    <property type="entry name" value="NODB_dom"/>
</dbReference>
<feature type="region of interest" description="Disordered" evidence="9">
    <location>
        <begin position="53"/>
        <end position="76"/>
    </location>
</feature>
<feature type="domain" description="NodB homology" evidence="12">
    <location>
        <begin position="90"/>
        <end position="282"/>
    </location>
</feature>
<evidence type="ECO:0000256" key="1">
    <source>
        <dbReference type="ARBA" id="ARBA00001941"/>
    </source>
</evidence>
<organism evidence="13 14">
    <name type="scientific">Elsinoe australis</name>
    <dbReference type="NCBI Taxonomy" id="40998"/>
    <lineage>
        <taxon>Eukaryota</taxon>
        <taxon>Fungi</taxon>
        <taxon>Dikarya</taxon>
        <taxon>Ascomycota</taxon>
        <taxon>Pezizomycotina</taxon>
        <taxon>Dothideomycetes</taxon>
        <taxon>Dothideomycetidae</taxon>
        <taxon>Myriangiales</taxon>
        <taxon>Elsinoaceae</taxon>
        <taxon>Elsinoe</taxon>
    </lineage>
</organism>
<evidence type="ECO:0000259" key="11">
    <source>
        <dbReference type="PROSITE" id="PS50941"/>
    </source>
</evidence>
<keyword evidence="4 10" id="KW-0732">Signal</keyword>
<comment type="cofactor">
    <cofactor evidence="1">
        <name>Co(2+)</name>
        <dbReference type="ChEBI" id="CHEBI:48828"/>
    </cofactor>
</comment>
<keyword evidence="8" id="KW-1015">Disulfide bond</keyword>
<dbReference type="Gene3D" id="3.30.60.10">
    <property type="entry name" value="Endochitinase-like"/>
    <property type="match status" value="1"/>
</dbReference>
<dbReference type="GO" id="GO:0016810">
    <property type="term" value="F:hydrolase activity, acting on carbon-nitrogen (but not peptide) bonds"/>
    <property type="evidence" value="ECO:0007669"/>
    <property type="project" value="InterPro"/>
</dbReference>
<keyword evidence="3" id="KW-0479">Metal-binding</keyword>
<evidence type="ECO:0000256" key="10">
    <source>
        <dbReference type="SAM" id="SignalP"/>
    </source>
</evidence>
<feature type="compositionally biased region" description="Pro residues" evidence="9">
    <location>
        <begin position="316"/>
        <end position="340"/>
    </location>
</feature>
<keyword evidence="7" id="KW-0170">Cobalt</keyword>
<dbReference type="Pfam" id="PF01522">
    <property type="entry name" value="Polysacc_deac_1"/>
    <property type="match status" value="1"/>
</dbReference>
<feature type="domain" description="Chitin-binding type-1" evidence="11">
    <location>
        <begin position="347"/>
        <end position="391"/>
    </location>
</feature>
<evidence type="ECO:0000256" key="8">
    <source>
        <dbReference type="PROSITE-ProRule" id="PRU00261"/>
    </source>
</evidence>
<dbReference type="PANTHER" id="PTHR46471:SF4">
    <property type="entry name" value="CHITIN DEACETYLASE"/>
    <property type="match status" value="1"/>
</dbReference>
<evidence type="ECO:0000256" key="2">
    <source>
        <dbReference type="ARBA" id="ARBA00022669"/>
    </source>
</evidence>
<dbReference type="PROSITE" id="PS50941">
    <property type="entry name" value="CHIT_BIND_I_2"/>
    <property type="match status" value="1"/>
</dbReference>
<dbReference type="Gene3D" id="3.20.20.370">
    <property type="entry name" value="Glycoside hydrolase/deacetylase"/>
    <property type="match status" value="1"/>
</dbReference>
<feature type="signal peptide" evidence="10">
    <location>
        <begin position="1"/>
        <end position="16"/>
    </location>
</feature>
<dbReference type="EMBL" id="PTQR01000054">
    <property type="protein sequence ID" value="TKX23360.1"/>
    <property type="molecule type" value="Genomic_DNA"/>
</dbReference>
<evidence type="ECO:0000256" key="9">
    <source>
        <dbReference type="SAM" id="MobiDB-lite"/>
    </source>
</evidence>
<comment type="caution">
    <text evidence="13">The sequence shown here is derived from an EMBL/GenBank/DDBJ whole genome shotgun (WGS) entry which is preliminary data.</text>
</comment>
<dbReference type="AlphaFoldDB" id="A0A4U7B2Q9"/>
<dbReference type="InterPro" id="IPR001002">
    <property type="entry name" value="Chitin-bd_1"/>
</dbReference>
<evidence type="ECO:0000256" key="7">
    <source>
        <dbReference type="ARBA" id="ARBA00023285"/>
    </source>
</evidence>
<proteinExistence type="predicted"/>
<dbReference type="GO" id="GO:0005975">
    <property type="term" value="P:carbohydrate metabolic process"/>
    <property type="evidence" value="ECO:0007669"/>
    <property type="project" value="InterPro"/>
</dbReference>
<keyword evidence="6" id="KW-0119">Carbohydrate metabolism</keyword>
<dbReference type="GO" id="GO:0046872">
    <property type="term" value="F:metal ion binding"/>
    <property type="evidence" value="ECO:0007669"/>
    <property type="project" value="UniProtKB-KW"/>
</dbReference>
<feature type="compositionally biased region" description="Polar residues" evidence="9">
    <location>
        <begin position="56"/>
        <end position="68"/>
    </location>
</feature>
<dbReference type="Proteomes" id="UP000308133">
    <property type="component" value="Unassembled WGS sequence"/>
</dbReference>
<sequence length="391" mass="42071">MVARSLLFSLLAVANALPNSTPKEPSFTHLKARNADSIDEQLEARKEWYHGLAKRQGSNVPAGESTSGIARPKPGSVPYGPTIRSCTVPGVVALTYDDGPSAFTTELLNLLDRYNAKATFFMAGNNGQPGGMDNCGSDYPNVVRRVYNSGHQVASHTWTHPSMNGLSDADFNNQIFWNEMAFRNILGVVPTYFRPPYLECDGQCESRLGNLGYHTISVDLDTNDWRYTTPESNGEAQRIFNDYINARPANALVLAHDIHATTVQILSERMLITARDAGYRFVTVGECLGDPRENWYRAANGQQTCGASPPTNNTPTTPPTNPPTSSQPPTNPPTPPPTNPGLPTTTDGQCGANGQTCLGSFSGNCCSQWGWCGSGADYCGTGCQSGFGTCG</sequence>
<dbReference type="PANTHER" id="PTHR46471">
    <property type="entry name" value="CHITIN DEACETYLASE"/>
    <property type="match status" value="1"/>
</dbReference>
<dbReference type="PROSITE" id="PS51677">
    <property type="entry name" value="NODB"/>
    <property type="match status" value="1"/>
</dbReference>
<evidence type="ECO:0000313" key="13">
    <source>
        <dbReference type="EMBL" id="TKX23360.1"/>
    </source>
</evidence>
<dbReference type="GO" id="GO:0008061">
    <property type="term" value="F:chitin binding"/>
    <property type="evidence" value="ECO:0007669"/>
    <property type="project" value="UniProtKB-UniRule"/>
</dbReference>
<dbReference type="SMART" id="SM00270">
    <property type="entry name" value="ChtBD1"/>
    <property type="match status" value="1"/>
</dbReference>
<evidence type="ECO:0000313" key="14">
    <source>
        <dbReference type="Proteomes" id="UP000308133"/>
    </source>
</evidence>
<name>A0A4U7B2Q9_9PEZI</name>
<comment type="caution">
    <text evidence="8">Lacks conserved residue(s) required for the propagation of feature annotation.</text>
</comment>
<evidence type="ECO:0000256" key="4">
    <source>
        <dbReference type="ARBA" id="ARBA00022729"/>
    </source>
</evidence>